<evidence type="ECO:0000313" key="3">
    <source>
        <dbReference type="Proteomes" id="UP000324917"/>
    </source>
</evidence>
<proteinExistence type="predicted"/>
<reference evidence="2 3" key="1">
    <citation type="submission" date="2018-09" db="EMBL/GenBank/DDBJ databases">
        <title>Evolutionary history of phycoerythrin pigmentation in the water bloom-forming cyanobacterium Microcystis aeruginosa.</title>
        <authorList>
            <person name="Tanabe Y."/>
            <person name="Tanabe Y."/>
            <person name="Yamaguchi H."/>
        </authorList>
    </citation>
    <scope>NUCLEOTIDE SEQUENCE [LARGE SCALE GENOMIC DNA]</scope>
    <source>
        <strain evidence="2 3">NIES-2520</strain>
    </source>
</reference>
<accession>A0A5A5RLW0</accession>
<dbReference type="AlphaFoldDB" id="A0A5A5RLW0"/>
<dbReference type="RefSeq" id="WP_149988377.1">
    <property type="nucleotide sequence ID" value="NZ_BHVP01000155.1"/>
</dbReference>
<feature type="compositionally biased region" description="Polar residues" evidence="1">
    <location>
        <begin position="60"/>
        <end position="71"/>
    </location>
</feature>
<evidence type="ECO:0000256" key="1">
    <source>
        <dbReference type="SAM" id="MobiDB-lite"/>
    </source>
</evidence>
<feature type="region of interest" description="Disordered" evidence="1">
    <location>
        <begin position="40"/>
        <end position="81"/>
    </location>
</feature>
<dbReference type="Proteomes" id="UP000324917">
    <property type="component" value="Unassembled WGS sequence"/>
</dbReference>
<sequence>MNATAIRQQIIESLANLSGEQLLQIRELIEQNFLPQIKPKSEEEREQLIKSLQGKYAHAPTSSEDFAQQKQAEIDWEERNR</sequence>
<organism evidence="2 3">
    <name type="scientific">Microcystis aeruginosa NIES-2520</name>
    <dbReference type="NCBI Taxonomy" id="2303982"/>
    <lineage>
        <taxon>Bacteria</taxon>
        <taxon>Bacillati</taxon>
        <taxon>Cyanobacteriota</taxon>
        <taxon>Cyanophyceae</taxon>
        <taxon>Oscillatoriophycideae</taxon>
        <taxon>Chroococcales</taxon>
        <taxon>Microcystaceae</taxon>
        <taxon>Microcystis</taxon>
    </lineage>
</organism>
<name>A0A5A5RLW0_MICAE</name>
<evidence type="ECO:0000313" key="2">
    <source>
        <dbReference type="EMBL" id="GCA77583.1"/>
    </source>
</evidence>
<comment type="caution">
    <text evidence="2">The sequence shown here is derived from an EMBL/GenBank/DDBJ whole genome shotgun (WGS) entry which is preliminary data.</text>
</comment>
<gene>
    <name evidence="2" type="ORF">MiTe_04439</name>
</gene>
<dbReference type="EMBL" id="BHVP01000155">
    <property type="protein sequence ID" value="GCA77583.1"/>
    <property type="molecule type" value="Genomic_DNA"/>
</dbReference>
<protein>
    <submittedName>
        <fullName evidence="2">Uncharacterized protein</fullName>
    </submittedName>
</protein>